<dbReference type="Proteomes" id="UP000002168">
    <property type="component" value="Chromosome"/>
</dbReference>
<dbReference type="InterPro" id="IPR051531">
    <property type="entry name" value="N-acetyltransferase"/>
</dbReference>
<dbReference type="HOGENOM" id="CLU_013985_3_6_6"/>
<dbReference type="STRING" id="392500.Swoo_4440"/>
<organism evidence="2 3">
    <name type="scientific">Shewanella woodyi (strain ATCC 51908 / MS32)</name>
    <dbReference type="NCBI Taxonomy" id="392500"/>
    <lineage>
        <taxon>Bacteria</taxon>
        <taxon>Pseudomonadati</taxon>
        <taxon>Pseudomonadota</taxon>
        <taxon>Gammaproteobacteria</taxon>
        <taxon>Alteromonadales</taxon>
        <taxon>Shewanellaceae</taxon>
        <taxon>Shewanella</taxon>
    </lineage>
</organism>
<dbReference type="EMBL" id="CP000961">
    <property type="protein sequence ID" value="ACA88692.1"/>
    <property type="molecule type" value="Genomic_DNA"/>
</dbReference>
<reference evidence="2 3" key="1">
    <citation type="submission" date="2008-02" db="EMBL/GenBank/DDBJ databases">
        <title>Complete sequence of Shewanella woodyi ATCC 51908.</title>
        <authorList>
            <consortium name="US DOE Joint Genome Institute"/>
            <person name="Copeland A."/>
            <person name="Lucas S."/>
            <person name="Lapidus A."/>
            <person name="Glavina del Rio T."/>
            <person name="Dalin E."/>
            <person name="Tice H."/>
            <person name="Bruce D."/>
            <person name="Goodwin L."/>
            <person name="Pitluck S."/>
            <person name="Sims D."/>
            <person name="Brettin T."/>
            <person name="Detter J.C."/>
            <person name="Han C."/>
            <person name="Kuske C.R."/>
            <person name="Schmutz J."/>
            <person name="Larimer F."/>
            <person name="Land M."/>
            <person name="Hauser L."/>
            <person name="Kyrpides N."/>
            <person name="Lykidis A."/>
            <person name="Zhao J.-S."/>
            <person name="Richardson P."/>
        </authorList>
    </citation>
    <scope>NUCLEOTIDE SEQUENCE [LARGE SCALE GENOMIC DNA]</scope>
    <source>
        <strain evidence="3">ATCC 51908 / MS32</strain>
    </source>
</reference>
<dbReference type="PROSITE" id="PS51186">
    <property type="entry name" value="GNAT"/>
    <property type="match status" value="1"/>
</dbReference>
<name>B1KK61_SHEWM</name>
<dbReference type="KEGG" id="swd:Swoo_4440"/>
<dbReference type="eggNOG" id="COG1670">
    <property type="taxonomic scope" value="Bacteria"/>
</dbReference>
<dbReference type="RefSeq" id="WP_012327018.1">
    <property type="nucleotide sequence ID" value="NC_010506.1"/>
</dbReference>
<dbReference type="Pfam" id="PF13302">
    <property type="entry name" value="Acetyltransf_3"/>
    <property type="match status" value="1"/>
</dbReference>
<keyword evidence="2" id="KW-0808">Transferase</keyword>
<dbReference type="GO" id="GO:0005737">
    <property type="term" value="C:cytoplasm"/>
    <property type="evidence" value="ECO:0007669"/>
    <property type="project" value="TreeGrafter"/>
</dbReference>
<dbReference type="InterPro" id="IPR016181">
    <property type="entry name" value="Acyl_CoA_acyltransferase"/>
</dbReference>
<dbReference type="AlphaFoldDB" id="B1KK61"/>
<feature type="domain" description="N-acetyltransferase" evidence="1">
    <location>
        <begin position="32"/>
        <end position="189"/>
    </location>
</feature>
<dbReference type="GO" id="GO:0008999">
    <property type="term" value="F:protein-N-terminal-alanine acetyltransferase activity"/>
    <property type="evidence" value="ECO:0007669"/>
    <property type="project" value="TreeGrafter"/>
</dbReference>
<accession>B1KK61</accession>
<dbReference type="PANTHER" id="PTHR43792:SF9">
    <property type="entry name" value="RIBOSOMAL-PROTEIN-ALANINE ACETYLTRANSFERASE"/>
    <property type="match status" value="1"/>
</dbReference>
<protein>
    <submittedName>
        <fullName evidence="2">GCN5-related N-acetyltransferase</fullName>
    </submittedName>
</protein>
<dbReference type="SUPFAM" id="SSF55729">
    <property type="entry name" value="Acyl-CoA N-acyltransferases (Nat)"/>
    <property type="match status" value="1"/>
</dbReference>
<evidence type="ECO:0000313" key="2">
    <source>
        <dbReference type="EMBL" id="ACA88692.1"/>
    </source>
</evidence>
<proteinExistence type="predicted"/>
<keyword evidence="3" id="KW-1185">Reference proteome</keyword>
<dbReference type="Gene3D" id="3.40.630.30">
    <property type="match status" value="1"/>
</dbReference>
<dbReference type="InterPro" id="IPR000182">
    <property type="entry name" value="GNAT_dom"/>
</dbReference>
<dbReference type="PANTHER" id="PTHR43792">
    <property type="entry name" value="GNAT FAMILY, PUTATIVE (AFU_ORTHOLOGUE AFUA_3G00765)-RELATED-RELATED"/>
    <property type="match status" value="1"/>
</dbReference>
<gene>
    <name evidence="2" type="ordered locus">Swoo_4440</name>
</gene>
<sequence length="197" mass="22648">MRHIEKTMVASFPRIETPRLILNETTLADTGSVFSLFSDPQVLIYYDIEQFNEPEQAMELINSDAKKYKDGQMLRWAVREKLSSKYIGGCGINRFELSRHTAVIGYEFIQDSWGKGFATESIQAVVDFCFSNHSPHFVNRIEAYVMQGNLASEAILTKLGFDKEGILKQHSYWKGQYHDLALFSKLKCNHHNKQTSQ</sequence>
<evidence type="ECO:0000259" key="1">
    <source>
        <dbReference type="PROSITE" id="PS51186"/>
    </source>
</evidence>
<evidence type="ECO:0000313" key="3">
    <source>
        <dbReference type="Proteomes" id="UP000002168"/>
    </source>
</evidence>